<evidence type="ECO:0000256" key="1">
    <source>
        <dbReference type="SAM" id="Phobius"/>
    </source>
</evidence>
<dbReference type="Proteomes" id="UP000003688">
    <property type="component" value="Unassembled WGS sequence"/>
</dbReference>
<dbReference type="InterPro" id="IPR012902">
    <property type="entry name" value="N_methyl_site"/>
</dbReference>
<organism evidence="3 4">
    <name type="scientific">Pedosphaera parvula (strain Ellin514)</name>
    <dbReference type="NCBI Taxonomy" id="320771"/>
    <lineage>
        <taxon>Bacteria</taxon>
        <taxon>Pseudomonadati</taxon>
        <taxon>Verrucomicrobiota</taxon>
        <taxon>Pedosphaerae</taxon>
        <taxon>Pedosphaerales</taxon>
        <taxon>Pedosphaeraceae</taxon>
        <taxon>Pedosphaera</taxon>
    </lineage>
</organism>
<dbReference type="OrthoDB" id="191764at2"/>
<dbReference type="STRING" id="320771.Cflav_PD0217"/>
<dbReference type="InterPro" id="IPR045584">
    <property type="entry name" value="Pilin-like"/>
</dbReference>
<proteinExistence type="predicted"/>
<reference evidence="3 4" key="1">
    <citation type="journal article" date="2011" name="J. Bacteriol.">
        <title>Genome sequence of 'Pedosphaera parvula' Ellin514, an aerobic Verrucomicrobial isolate from pasture soil.</title>
        <authorList>
            <person name="Kant R."/>
            <person name="van Passel M.W."/>
            <person name="Sangwan P."/>
            <person name="Palva A."/>
            <person name="Lucas S."/>
            <person name="Copeland A."/>
            <person name="Lapidus A."/>
            <person name="Glavina Del Rio T."/>
            <person name="Dalin E."/>
            <person name="Tice H."/>
            <person name="Bruce D."/>
            <person name="Goodwin L."/>
            <person name="Pitluck S."/>
            <person name="Chertkov O."/>
            <person name="Larimer F.W."/>
            <person name="Land M.L."/>
            <person name="Hauser L."/>
            <person name="Brettin T.S."/>
            <person name="Detter J.C."/>
            <person name="Han S."/>
            <person name="de Vos W.M."/>
            <person name="Janssen P.H."/>
            <person name="Smidt H."/>
        </authorList>
    </citation>
    <scope>NUCLEOTIDE SEQUENCE [LARGE SCALE GENOMIC DNA]</scope>
    <source>
        <strain evidence="3 4">Ellin514</strain>
    </source>
</reference>
<dbReference type="PANTHER" id="PTHR30093">
    <property type="entry name" value="GENERAL SECRETION PATHWAY PROTEIN G"/>
    <property type="match status" value="1"/>
</dbReference>
<gene>
    <name evidence="3" type="ORF">Cflav_PD0217</name>
</gene>
<dbReference type="AlphaFoldDB" id="B9XSH8"/>
<keyword evidence="4" id="KW-1185">Reference proteome</keyword>
<accession>B9XSH8</accession>
<dbReference type="InterPro" id="IPR011453">
    <property type="entry name" value="DUF1559"/>
</dbReference>
<dbReference type="Pfam" id="PF07596">
    <property type="entry name" value="SBP_bac_10"/>
    <property type="match status" value="1"/>
</dbReference>
<feature type="transmembrane region" description="Helical" evidence="1">
    <location>
        <begin position="14"/>
        <end position="36"/>
    </location>
</feature>
<evidence type="ECO:0000259" key="2">
    <source>
        <dbReference type="Pfam" id="PF07596"/>
    </source>
</evidence>
<keyword evidence="1" id="KW-0812">Transmembrane</keyword>
<dbReference type="RefSeq" id="WP_007418761.1">
    <property type="nucleotide sequence ID" value="NZ_ABOX02000080.1"/>
</dbReference>
<name>B9XSH8_PEDPL</name>
<evidence type="ECO:0000313" key="3">
    <source>
        <dbReference type="EMBL" id="EEF57210.1"/>
    </source>
</evidence>
<keyword evidence="1" id="KW-1133">Transmembrane helix</keyword>
<evidence type="ECO:0000313" key="4">
    <source>
        <dbReference type="Proteomes" id="UP000003688"/>
    </source>
</evidence>
<protein>
    <recommendedName>
        <fullName evidence="2">DUF1559 domain-containing protein</fullName>
    </recommendedName>
</protein>
<feature type="domain" description="DUF1559" evidence="2">
    <location>
        <begin position="41"/>
        <end position="87"/>
    </location>
</feature>
<dbReference type="SUPFAM" id="SSF54523">
    <property type="entry name" value="Pili subunits"/>
    <property type="match status" value="1"/>
</dbReference>
<sequence precursor="true">MKKFQSTHVGGGRFAFTLIELLVVIAIIAILAALLLPALSKAKEKATGISCLNNLKQLTLAAHIYGTDFQDAIPPNAVNNTRAWVSGDVSAMPGATNVADIRAAVLFPYNQSEPIYRCPADKLGFNNSSGLRVRSYSMNGMMGDNLGTATDIHPGIPENKRFSDIRNPGPSQASLFIDEQSDPTPALSCIDDGYYAVEYAGKGPSWRNIPASRHGNGGQLSFADGHAQRFKWLEPTTRSLRGNSRSGSTAAATKFKDRDLEQLWKSTYPPELW</sequence>
<dbReference type="Pfam" id="PF07963">
    <property type="entry name" value="N_methyl"/>
    <property type="match status" value="1"/>
</dbReference>
<comment type="caution">
    <text evidence="3">The sequence shown here is derived from an EMBL/GenBank/DDBJ whole genome shotgun (WGS) entry which is preliminary data.</text>
</comment>
<dbReference type="NCBIfam" id="TIGR02532">
    <property type="entry name" value="IV_pilin_GFxxxE"/>
    <property type="match status" value="1"/>
</dbReference>
<keyword evidence="1" id="KW-0472">Membrane</keyword>
<dbReference type="EMBL" id="ABOX02000080">
    <property type="protein sequence ID" value="EEF57210.1"/>
    <property type="molecule type" value="Genomic_DNA"/>
</dbReference>
<dbReference type="Gene3D" id="3.30.700.10">
    <property type="entry name" value="Glycoprotein, Type 4 Pilin"/>
    <property type="match status" value="1"/>
</dbReference>